<keyword evidence="4 7" id="KW-0812">Transmembrane</keyword>
<evidence type="ECO:0000256" key="6">
    <source>
        <dbReference type="ARBA" id="ARBA00023136"/>
    </source>
</evidence>
<evidence type="ECO:0000256" key="7">
    <source>
        <dbReference type="SAM" id="Phobius"/>
    </source>
</evidence>
<evidence type="ECO:0000313" key="9">
    <source>
        <dbReference type="Proteomes" id="UP001243212"/>
    </source>
</evidence>
<comment type="subcellular location">
    <subcellularLocation>
        <location evidence="1">Cell membrane</location>
        <topology evidence="1">Multi-pass membrane protein</topology>
    </subcellularLocation>
</comment>
<feature type="transmembrane region" description="Helical" evidence="7">
    <location>
        <begin position="89"/>
        <end position="107"/>
    </location>
</feature>
<dbReference type="InterPro" id="IPR018383">
    <property type="entry name" value="UPF0324_pro"/>
</dbReference>
<evidence type="ECO:0000256" key="3">
    <source>
        <dbReference type="ARBA" id="ARBA00022475"/>
    </source>
</evidence>
<evidence type="ECO:0000256" key="2">
    <source>
        <dbReference type="ARBA" id="ARBA00007977"/>
    </source>
</evidence>
<keyword evidence="3" id="KW-1003">Cell membrane</keyword>
<organism evidence="8 9">
    <name type="scientific">Trueperella bonasi</name>
    <dbReference type="NCBI Taxonomy" id="312286"/>
    <lineage>
        <taxon>Bacteria</taxon>
        <taxon>Bacillati</taxon>
        <taxon>Actinomycetota</taxon>
        <taxon>Actinomycetes</taxon>
        <taxon>Actinomycetales</taxon>
        <taxon>Actinomycetaceae</taxon>
        <taxon>Trueperella</taxon>
    </lineage>
</organism>
<comment type="similarity">
    <text evidence="2">Belongs to the UPF0324 family.</text>
</comment>
<evidence type="ECO:0000256" key="4">
    <source>
        <dbReference type="ARBA" id="ARBA00022692"/>
    </source>
</evidence>
<dbReference type="Pfam" id="PF03601">
    <property type="entry name" value="Cons_hypoth698"/>
    <property type="match status" value="1"/>
</dbReference>
<reference evidence="8 9" key="1">
    <citation type="submission" date="2023-07" db="EMBL/GenBank/DDBJ databases">
        <title>Sequencing the genomes of 1000 actinobacteria strains.</title>
        <authorList>
            <person name="Klenk H.-P."/>
        </authorList>
    </citation>
    <scope>NUCLEOTIDE SEQUENCE [LARGE SCALE GENOMIC DNA]</scope>
    <source>
        <strain evidence="8 9">DSM 17163</strain>
    </source>
</reference>
<keyword evidence="9" id="KW-1185">Reference proteome</keyword>
<feature type="transmembrane region" description="Helical" evidence="7">
    <location>
        <begin position="257"/>
        <end position="276"/>
    </location>
</feature>
<feature type="transmembrane region" description="Helical" evidence="7">
    <location>
        <begin position="288"/>
        <end position="307"/>
    </location>
</feature>
<evidence type="ECO:0000313" key="8">
    <source>
        <dbReference type="EMBL" id="MDP9806850.1"/>
    </source>
</evidence>
<feature type="transmembrane region" description="Helical" evidence="7">
    <location>
        <begin position="219"/>
        <end position="236"/>
    </location>
</feature>
<comment type="caution">
    <text evidence="8">The sequence shown here is derived from an EMBL/GenBank/DDBJ whole genome shotgun (WGS) entry which is preliminary data.</text>
</comment>
<dbReference type="EMBL" id="JAUSQX010000001">
    <property type="protein sequence ID" value="MDP9806850.1"/>
    <property type="molecule type" value="Genomic_DNA"/>
</dbReference>
<accession>A0ABT9NI27</accession>
<feature type="transmembrane region" description="Helical" evidence="7">
    <location>
        <begin position="319"/>
        <end position="341"/>
    </location>
</feature>
<protein>
    <submittedName>
        <fullName evidence="8">Integral membrane protein (TIGR00698 family)</fullName>
    </submittedName>
</protein>
<feature type="transmembrane region" description="Helical" evidence="7">
    <location>
        <begin position="31"/>
        <end position="53"/>
    </location>
</feature>
<sequence>MKTLRTLLPGLALVAVVTAIAYVINLLVPALSALLVAILLGMLVRNIGLVPATAEAGLTFVSKKVLRAGVVLLGFQLSLRVIVDLGLGALLTILVTVVGTFVGTLAIGRLLNMDTPDRYLVATGTSICGASAIAAMSAVVDNGKNSRRVEESAATALAGVTIFGTISMLALPAIINATGMGAMPAGVWIGSAIHEVGQVVAGGGFVSPEVQQVAVATKLGRVLTLAPMVVLVGLAMRRRTTMPTGAASEGSDIKAPPLVPLFVAGFLAMVILRTVLDLPDSHALPTTINLFASLFLTAAMVGMGAAVDIRSVLSRGRTSILLSLIAGILATLISLAGVLLFL</sequence>
<keyword evidence="6 7" id="KW-0472">Membrane</keyword>
<name>A0ABT9NI27_9ACTO</name>
<dbReference type="RefSeq" id="WP_307683044.1">
    <property type="nucleotide sequence ID" value="NZ_JAUSQX010000001.1"/>
</dbReference>
<proteinExistence type="inferred from homology"/>
<feature type="transmembrane region" description="Helical" evidence="7">
    <location>
        <begin position="152"/>
        <end position="175"/>
    </location>
</feature>
<feature type="transmembrane region" description="Helical" evidence="7">
    <location>
        <begin position="119"/>
        <end position="140"/>
    </location>
</feature>
<dbReference type="PANTHER" id="PTHR30106:SF2">
    <property type="entry name" value="UPF0324 INNER MEMBRANE PROTEIN YEIH"/>
    <property type="match status" value="1"/>
</dbReference>
<keyword evidence="5 7" id="KW-1133">Transmembrane helix</keyword>
<evidence type="ECO:0000256" key="1">
    <source>
        <dbReference type="ARBA" id="ARBA00004651"/>
    </source>
</evidence>
<gene>
    <name evidence="8" type="ORF">J2S70_001432</name>
</gene>
<dbReference type="PANTHER" id="PTHR30106">
    <property type="entry name" value="INNER MEMBRANE PROTEIN YEIH-RELATED"/>
    <property type="match status" value="1"/>
</dbReference>
<evidence type="ECO:0000256" key="5">
    <source>
        <dbReference type="ARBA" id="ARBA00022989"/>
    </source>
</evidence>
<dbReference type="Proteomes" id="UP001243212">
    <property type="component" value="Unassembled WGS sequence"/>
</dbReference>